<dbReference type="SUPFAM" id="SSF53098">
    <property type="entry name" value="Ribonuclease H-like"/>
    <property type="match status" value="2"/>
</dbReference>
<evidence type="ECO:0000256" key="5">
    <source>
        <dbReference type="ARBA" id="ARBA00023242"/>
    </source>
</evidence>
<dbReference type="PANTHER" id="PTHR46481:SF10">
    <property type="entry name" value="ZINC FINGER BED DOMAIN-CONTAINING PROTEIN 39"/>
    <property type="match status" value="1"/>
</dbReference>
<feature type="domain" description="HAT C-terminal dimerisation" evidence="7">
    <location>
        <begin position="372"/>
        <end position="451"/>
    </location>
</feature>
<evidence type="ECO:0000313" key="8">
    <source>
        <dbReference type="EMBL" id="KAK0137647.1"/>
    </source>
</evidence>
<dbReference type="PANTHER" id="PTHR46481">
    <property type="entry name" value="ZINC FINGER BED DOMAIN-CONTAINING PROTEIN 4"/>
    <property type="match status" value="1"/>
</dbReference>
<dbReference type="EMBL" id="JAOPHQ010004859">
    <property type="protein sequence ID" value="KAK0137647.1"/>
    <property type="molecule type" value="Genomic_DNA"/>
</dbReference>
<keyword evidence="2" id="KW-0479">Metal-binding</keyword>
<evidence type="ECO:0000259" key="7">
    <source>
        <dbReference type="Pfam" id="PF05699"/>
    </source>
</evidence>
<dbReference type="SUPFAM" id="SSF140996">
    <property type="entry name" value="Hermes dimerisation domain"/>
    <property type="match status" value="2"/>
</dbReference>
<comment type="subcellular location">
    <subcellularLocation>
        <location evidence="1">Nucleus</location>
    </subcellularLocation>
</comment>
<protein>
    <submittedName>
        <fullName evidence="8">Zinc finger BED domain-containing protein 4</fullName>
    </submittedName>
</protein>
<comment type="caution">
    <text evidence="8">The sequence shown here is derived from an EMBL/GenBank/DDBJ whole genome shotgun (WGS) entry which is preliminary data.</text>
</comment>
<dbReference type="InterPro" id="IPR052035">
    <property type="entry name" value="ZnF_BED_domain_contain"/>
</dbReference>
<feature type="region of interest" description="Disordered" evidence="6">
    <location>
        <begin position="322"/>
        <end position="348"/>
    </location>
</feature>
<evidence type="ECO:0000256" key="4">
    <source>
        <dbReference type="ARBA" id="ARBA00022833"/>
    </source>
</evidence>
<keyword evidence="5" id="KW-0539">Nucleus</keyword>
<accession>A0AA47NVH5</accession>
<evidence type="ECO:0000256" key="3">
    <source>
        <dbReference type="ARBA" id="ARBA00022771"/>
    </source>
</evidence>
<dbReference type="Proteomes" id="UP001174136">
    <property type="component" value="Unassembled WGS sequence"/>
</dbReference>
<evidence type="ECO:0000256" key="1">
    <source>
        <dbReference type="ARBA" id="ARBA00004123"/>
    </source>
</evidence>
<name>A0AA47NVH5_MERPO</name>
<organism evidence="8 9">
    <name type="scientific">Merluccius polli</name>
    <name type="common">Benguela hake</name>
    <name type="synonym">Merluccius cadenati</name>
    <dbReference type="NCBI Taxonomy" id="89951"/>
    <lineage>
        <taxon>Eukaryota</taxon>
        <taxon>Metazoa</taxon>
        <taxon>Chordata</taxon>
        <taxon>Craniata</taxon>
        <taxon>Vertebrata</taxon>
        <taxon>Euteleostomi</taxon>
        <taxon>Actinopterygii</taxon>
        <taxon>Neopterygii</taxon>
        <taxon>Teleostei</taxon>
        <taxon>Neoteleostei</taxon>
        <taxon>Acanthomorphata</taxon>
        <taxon>Zeiogadaria</taxon>
        <taxon>Gadariae</taxon>
        <taxon>Gadiformes</taxon>
        <taxon>Gadoidei</taxon>
        <taxon>Merlucciidae</taxon>
        <taxon>Merluccius</taxon>
    </lineage>
</organism>
<reference evidence="8" key="1">
    <citation type="journal article" date="2023" name="Front. Mar. Sci.">
        <title>A new Merluccius polli reference genome to investigate the effects of global change in West African waters.</title>
        <authorList>
            <person name="Mateo J.L."/>
            <person name="Blanco-Fernandez C."/>
            <person name="Garcia-Vazquez E."/>
            <person name="Machado-Schiaffino G."/>
        </authorList>
    </citation>
    <scope>NUCLEOTIDE SEQUENCE</scope>
    <source>
        <strain evidence="8">C29</strain>
        <tissue evidence="8">Fin</tissue>
    </source>
</reference>
<dbReference type="GO" id="GO:0005634">
    <property type="term" value="C:nucleus"/>
    <property type="evidence" value="ECO:0007669"/>
    <property type="project" value="UniProtKB-SubCell"/>
</dbReference>
<gene>
    <name evidence="8" type="primary">ZBED4_30</name>
    <name evidence="8" type="ORF">N1851_026136</name>
</gene>
<dbReference type="InterPro" id="IPR008906">
    <property type="entry name" value="HATC_C_dom"/>
</dbReference>
<sequence length="898" mass="101586">MEFIALDDQPFSVVEDVGFRSLMKFMEPRYTLPSRRHFAEVCLPEIHNIVATHIQELLARDITAISFTTDIWSSYVSPVSMLSLTVQWIDKDFNLIKAVLHSQEFTGTHSAAAISEAFEKMFQTWNIDKTRVHAVVRYNARNMTKAMMDSGLASFGCMAHTLQLAVHDGVFSQRSVTDVAVQIQLGIKPKRLQQDISTCWNSTFYMLESMLEQKRALATYAADYDLPPLSVHIKASAADVIPSVRALRRLLSKQTDTDHGVKTTKTTLLEAVNKRFDQIECDPMFCIATLLDARYKGRYFDEDVKQRARAILHAHLLPAAGAEDETRDGESAHLQRKRQRPSGAGPSLHDMFEEILEENGPERPSTSVSQQLDIFLAEAPIPRGETALGYWRNNHLRFPQLAQMARKYLCAPCTSTESERLFSSVSHILDEKRNRLCCDKAEMLIFVKKNMHLTKNTTNLIKHLAKYHQKQHEAFLKKTEDKKRKGPTQPTLAETFAKRDKLPLNSAKAQGITRVIAEEIILDDEPLSLVSKVGFRRTIEHLEPRYNMPSRHYIVEKTIPQIHKDVKGYIAKQVESANALSFTTDIWSCDHRPLSLLSLTAHWIGPDFTPKRAVLHAREFRGSHTANAITDAMQNMLCAWKIDKNKVHVILRDNAANMKKAMDQLGVPSLGCFAHLLQLVVHQGLLAQRAVSDAIANGRKIVTHFKHSPKAYSELEDVEEELNIEPKRLQQDVQTRWSSTKMMIDSLLHAKRALQAYASDSNSNLPATITGNQWSLLEKTATVLKPFQELTAEVSAASATAADVIPSVRVLTRFLDTESEAHRGIQTMKATLLDAVQRRFYHVEMEPLYAVATLLDPRYKDKFFTNATNLDQAKKALKAEVMKMEQELKKTMPPSGVE</sequence>
<evidence type="ECO:0000256" key="6">
    <source>
        <dbReference type="SAM" id="MobiDB-lite"/>
    </source>
</evidence>
<dbReference type="GO" id="GO:0008270">
    <property type="term" value="F:zinc ion binding"/>
    <property type="evidence" value="ECO:0007669"/>
    <property type="project" value="UniProtKB-KW"/>
</dbReference>
<dbReference type="InterPro" id="IPR012337">
    <property type="entry name" value="RNaseH-like_sf"/>
</dbReference>
<evidence type="ECO:0000313" key="9">
    <source>
        <dbReference type="Proteomes" id="UP001174136"/>
    </source>
</evidence>
<proteinExistence type="predicted"/>
<dbReference type="Pfam" id="PF05699">
    <property type="entry name" value="Dimer_Tnp_hAT"/>
    <property type="match status" value="1"/>
</dbReference>
<keyword evidence="9" id="KW-1185">Reference proteome</keyword>
<keyword evidence="3" id="KW-0863">Zinc-finger</keyword>
<keyword evidence="4" id="KW-0862">Zinc</keyword>
<dbReference type="GO" id="GO:0046983">
    <property type="term" value="F:protein dimerization activity"/>
    <property type="evidence" value="ECO:0007669"/>
    <property type="project" value="InterPro"/>
</dbReference>
<evidence type="ECO:0000256" key="2">
    <source>
        <dbReference type="ARBA" id="ARBA00022723"/>
    </source>
</evidence>
<dbReference type="AlphaFoldDB" id="A0AA47NVH5"/>